<feature type="compositionally biased region" description="Basic and acidic residues" evidence="1">
    <location>
        <begin position="18"/>
        <end position="27"/>
    </location>
</feature>
<protein>
    <submittedName>
        <fullName evidence="2">Uncharacterized protein</fullName>
    </submittedName>
</protein>
<dbReference type="RefSeq" id="WP_194425569.1">
    <property type="nucleotide sequence ID" value="NZ_BAAAPT010000002.1"/>
</dbReference>
<evidence type="ECO:0000313" key="2">
    <source>
        <dbReference type="EMBL" id="MDZ8162666.1"/>
    </source>
</evidence>
<comment type="caution">
    <text evidence="2">The sequence shown here is derived from an EMBL/GenBank/DDBJ whole genome shotgun (WGS) entry which is preliminary data.</text>
</comment>
<proteinExistence type="predicted"/>
<organism evidence="2 3">
    <name type="scientific">Microbacterium aquimaris</name>
    <dbReference type="NCBI Taxonomy" id="459816"/>
    <lineage>
        <taxon>Bacteria</taxon>
        <taxon>Bacillati</taxon>
        <taxon>Actinomycetota</taxon>
        <taxon>Actinomycetes</taxon>
        <taxon>Micrococcales</taxon>
        <taxon>Microbacteriaceae</taxon>
        <taxon>Microbacterium</taxon>
    </lineage>
</organism>
<dbReference type="Proteomes" id="UP001291912">
    <property type="component" value="Unassembled WGS sequence"/>
</dbReference>
<feature type="region of interest" description="Disordered" evidence="1">
    <location>
        <begin position="1"/>
        <end position="27"/>
    </location>
</feature>
<gene>
    <name evidence="2" type="ORF">R2Q92_12560</name>
</gene>
<dbReference type="EMBL" id="JAWJYN010000002">
    <property type="protein sequence ID" value="MDZ8162666.1"/>
    <property type="molecule type" value="Genomic_DNA"/>
</dbReference>
<name>A0ABU5N9D8_9MICO</name>
<evidence type="ECO:0000313" key="3">
    <source>
        <dbReference type="Proteomes" id="UP001291912"/>
    </source>
</evidence>
<feature type="compositionally biased region" description="Pro residues" evidence="1">
    <location>
        <begin position="1"/>
        <end position="13"/>
    </location>
</feature>
<evidence type="ECO:0000256" key="1">
    <source>
        <dbReference type="SAM" id="MobiDB-lite"/>
    </source>
</evidence>
<sequence>MDSSPIPAPPTGPAPSSRAEDSAGSHDLDLVSRLEVIEAQPLAGRADAYASLHDELAARLDADVTGRAARS</sequence>
<reference evidence="2 3" key="1">
    <citation type="submission" date="2023-10" db="EMBL/GenBank/DDBJ databases">
        <title>Microbacterium xanthum sp. nov., isolated from seaweed.</title>
        <authorList>
            <person name="Lee S.D."/>
        </authorList>
    </citation>
    <scope>NUCLEOTIDE SEQUENCE [LARGE SCALE GENOMIC DNA]</scope>
    <source>
        <strain evidence="2 3">KCTC 19124</strain>
    </source>
</reference>
<accession>A0ABU5N9D8</accession>
<keyword evidence="3" id="KW-1185">Reference proteome</keyword>